<evidence type="ECO:0000256" key="1">
    <source>
        <dbReference type="ARBA" id="ARBA00004196"/>
    </source>
</evidence>
<keyword evidence="7" id="KW-1185">Reference proteome</keyword>
<dbReference type="GO" id="GO:0043190">
    <property type="term" value="C:ATP-binding cassette (ABC) transporter complex"/>
    <property type="evidence" value="ECO:0007669"/>
    <property type="project" value="InterPro"/>
</dbReference>
<evidence type="ECO:0000313" key="7">
    <source>
        <dbReference type="Proteomes" id="UP000235916"/>
    </source>
</evidence>
<dbReference type="PANTHER" id="PTHR30290">
    <property type="entry name" value="PERIPLASMIC BINDING COMPONENT OF ABC TRANSPORTER"/>
    <property type="match status" value="1"/>
</dbReference>
<feature type="domain" description="Solute-binding protein family 5" evidence="5">
    <location>
        <begin position="63"/>
        <end position="502"/>
    </location>
</feature>
<dbReference type="EMBL" id="POSP01000003">
    <property type="protein sequence ID" value="PND39773.1"/>
    <property type="molecule type" value="Genomic_DNA"/>
</dbReference>
<reference evidence="6 7" key="1">
    <citation type="submission" date="2018-01" db="EMBL/GenBank/DDBJ databases">
        <title>Draft genome sequence of Paucibacter aquatile CR182 isolated from freshwater of the Nakdong River.</title>
        <authorList>
            <person name="Choi A."/>
            <person name="Chung E.J."/>
        </authorList>
    </citation>
    <scope>NUCLEOTIDE SEQUENCE [LARGE SCALE GENOMIC DNA]</scope>
    <source>
        <strain evidence="6 7">CR182</strain>
    </source>
</reference>
<evidence type="ECO:0000256" key="2">
    <source>
        <dbReference type="ARBA" id="ARBA00005695"/>
    </source>
</evidence>
<dbReference type="Gene3D" id="3.10.105.10">
    <property type="entry name" value="Dipeptide-binding Protein, Domain 3"/>
    <property type="match status" value="1"/>
</dbReference>
<dbReference type="InterPro" id="IPR000914">
    <property type="entry name" value="SBP_5_dom"/>
</dbReference>
<comment type="similarity">
    <text evidence="2">Belongs to the bacterial solute-binding protein 5 family.</text>
</comment>
<name>A0A2N8L238_9BURK</name>
<dbReference type="Gene3D" id="3.90.76.10">
    <property type="entry name" value="Dipeptide-binding Protein, Domain 1"/>
    <property type="match status" value="1"/>
</dbReference>
<gene>
    <name evidence="6" type="ORF">C1O66_15265</name>
</gene>
<evidence type="ECO:0000256" key="4">
    <source>
        <dbReference type="ARBA" id="ARBA00022729"/>
    </source>
</evidence>
<dbReference type="PIRSF" id="PIRSF002741">
    <property type="entry name" value="MppA"/>
    <property type="match status" value="1"/>
</dbReference>
<accession>A0A2N8L238</accession>
<proteinExistence type="inferred from homology"/>
<dbReference type="OrthoDB" id="9801912at2"/>
<comment type="caution">
    <text evidence="6">The sequence shown here is derived from an EMBL/GenBank/DDBJ whole genome shotgun (WGS) entry which is preliminary data.</text>
</comment>
<evidence type="ECO:0000256" key="3">
    <source>
        <dbReference type="ARBA" id="ARBA00022448"/>
    </source>
</evidence>
<dbReference type="AlphaFoldDB" id="A0A2N8L238"/>
<dbReference type="Pfam" id="PF00496">
    <property type="entry name" value="SBP_bac_5"/>
    <property type="match status" value="1"/>
</dbReference>
<dbReference type="Proteomes" id="UP000235916">
    <property type="component" value="Unassembled WGS sequence"/>
</dbReference>
<keyword evidence="3" id="KW-0813">Transport</keyword>
<dbReference type="GO" id="GO:1904680">
    <property type="term" value="F:peptide transmembrane transporter activity"/>
    <property type="evidence" value="ECO:0007669"/>
    <property type="project" value="TreeGrafter"/>
</dbReference>
<evidence type="ECO:0000313" key="6">
    <source>
        <dbReference type="EMBL" id="PND39773.1"/>
    </source>
</evidence>
<dbReference type="InterPro" id="IPR039424">
    <property type="entry name" value="SBP_5"/>
</dbReference>
<protein>
    <submittedName>
        <fullName evidence="6">Bicyclomycin resistance protein</fullName>
    </submittedName>
</protein>
<dbReference type="PANTHER" id="PTHR30290:SF10">
    <property type="entry name" value="PERIPLASMIC OLIGOPEPTIDE-BINDING PROTEIN-RELATED"/>
    <property type="match status" value="1"/>
</dbReference>
<dbReference type="GO" id="GO:0015833">
    <property type="term" value="P:peptide transport"/>
    <property type="evidence" value="ECO:0007669"/>
    <property type="project" value="TreeGrafter"/>
</dbReference>
<evidence type="ECO:0000259" key="5">
    <source>
        <dbReference type="Pfam" id="PF00496"/>
    </source>
</evidence>
<sequence length="589" mass="66813">MSAAATAAPEEPAARKVFRYAFLVAETGFDPAQISDTYSLTVTPHIFEALYSYDYLARPVKAKPLTAAAMPEVSADFKTWTIKIQPGIYFTEHPAFKGQKRELVAADYIYSFKRFADPALKSPMWNTVDEWGVSGLAALRLSALNGKRAFNAKQPIEGLRALDRYTLQIKLDQPRPRLLEQLARSDLFGAVAWEVAEMYGRDTMEHPVGTGPFVLKEWRRSSRMVFEKNPGYRERFYDAEPNADDAEGQALAARFKGRRIPMIDRVEIAIIEESQPRWLSFLNREHDFLERLPPDFVNVAIPHGKLAPNLAKQGMQLSRVLAADSAFTFFNMEDPTVGGYSAEKVALRRALSLAIDVEGEIRRVRRGQAIIAQSLMLPHTSGYSASYKSSMGDYSPARANALLDLYGYVDRDGDGWRDMPDGSPLVIEVANQPDALSRQYDELWQRNLNAVRIKARFMHGKWPEQLKMARAGKLMLWYLGTVAAAPDGLPALQRLYGPQSGNQNLARFKHEEFDALYDRLQLMPDGPEREALFLQAKRIQAALMPMKTHVHRLVSDISQPWLIGYRRPLFRYDFWQYLDIDTARQPAAR</sequence>
<organism evidence="6 7">
    <name type="scientific">Kinneretia aquatilis</name>
    <dbReference type="NCBI Taxonomy" id="2070761"/>
    <lineage>
        <taxon>Bacteria</taxon>
        <taxon>Pseudomonadati</taxon>
        <taxon>Pseudomonadota</taxon>
        <taxon>Betaproteobacteria</taxon>
        <taxon>Burkholderiales</taxon>
        <taxon>Sphaerotilaceae</taxon>
        <taxon>Roseateles</taxon>
    </lineage>
</organism>
<keyword evidence="4" id="KW-0732">Signal</keyword>
<comment type="subcellular location">
    <subcellularLocation>
        <location evidence="1">Cell envelope</location>
    </subcellularLocation>
</comment>
<dbReference type="SUPFAM" id="SSF53850">
    <property type="entry name" value="Periplasmic binding protein-like II"/>
    <property type="match status" value="1"/>
</dbReference>
<dbReference type="InterPro" id="IPR030678">
    <property type="entry name" value="Peptide/Ni-bd"/>
</dbReference>
<dbReference type="Gene3D" id="3.40.190.10">
    <property type="entry name" value="Periplasmic binding protein-like II"/>
    <property type="match status" value="1"/>
</dbReference>
<dbReference type="GO" id="GO:0030288">
    <property type="term" value="C:outer membrane-bounded periplasmic space"/>
    <property type="evidence" value="ECO:0007669"/>
    <property type="project" value="UniProtKB-ARBA"/>
</dbReference>